<organism evidence="1 2">
    <name type="scientific">Cryptolaemus montrouzieri</name>
    <dbReference type="NCBI Taxonomy" id="559131"/>
    <lineage>
        <taxon>Eukaryota</taxon>
        <taxon>Metazoa</taxon>
        <taxon>Ecdysozoa</taxon>
        <taxon>Arthropoda</taxon>
        <taxon>Hexapoda</taxon>
        <taxon>Insecta</taxon>
        <taxon>Pterygota</taxon>
        <taxon>Neoptera</taxon>
        <taxon>Endopterygota</taxon>
        <taxon>Coleoptera</taxon>
        <taxon>Polyphaga</taxon>
        <taxon>Cucujiformia</taxon>
        <taxon>Coccinelloidea</taxon>
        <taxon>Coccinellidae</taxon>
        <taxon>Scymninae</taxon>
        <taxon>Scymnini</taxon>
        <taxon>Cryptolaemus</taxon>
    </lineage>
</organism>
<name>A0ABD2MN08_9CUCU</name>
<protein>
    <submittedName>
        <fullName evidence="1">Uncharacterized protein</fullName>
    </submittedName>
</protein>
<gene>
    <name evidence="1" type="ORF">HHI36_006860</name>
</gene>
<accession>A0ABD2MN08</accession>
<evidence type="ECO:0000313" key="1">
    <source>
        <dbReference type="EMBL" id="KAL3267733.1"/>
    </source>
</evidence>
<dbReference type="Proteomes" id="UP001516400">
    <property type="component" value="Unassembled WGS sequence"/>
</dbReference>
<proteinExistence type="predicted"/>
<dbReference type="AlphaFoldDB" id="A0ABD2MN08"/>
<evidence type="ECO:0000313" key="2">
    <source>
        <dbReference type="Proteomes" id="UP001516400"/>
    </source>
</evidence>
<keyword evidence="2" id="KW-1185">Reference proteome</keyword>
<sequence>MLYILPPPRNPSPPSPWDSILYGSVRENDATRRENTNIDRNGKKPGKRLAKFTNAVRLKSETTKFS</sequence>
<comment type="caution">
    <text evidence="1">The sequence shown here is derived from an EMBL/GenBank/DDBJ whole genome shotgun (WGS) entry which is preliminary data.</text>
</comment>
<dbReference type="EMBL" id="JABFTP020000021">
    <property type="protein sequence ID" value="KAL3267733.1"/>
    <property type="molecule type" value="Genomic_DNA"/>
</dbReference>
<reference evidence="1 2" key="1">
    <citation type="journal article" date="2021" name="BMC Biol.">
        <title>Horizontally acquired antibacterial genes associated with adaptive radiation of ladybird beetles.</title>
        <authorList>
            <person name="Li H.S."/>
            <person name="Tang X.F."/>
            <person name="Huang Y.H."/>
            <person name="Xu Z.Y."/>
            <person name="Chen M.L."/>
            <person name="Du X.Y."/>
            <person name="Qiu B.Y."/>
            <person name="Chen P.T."/>
            <person name="Zhang W."/>
            <person name="Slipinski A."/>
            <person name="Escalona H.E."/>
            <person name="Waterhouse R.M."/>
            <person name="Zwick A."/>
            <person name="Pang H."/>
        </authorList>
    </citation>
    <scope>NUCLEOTIDE SEQUENCE [LARGE SCALE GENOMIC DNA]</scope>
    <source>
        <strain evidence="1">SYSU2018</strain>
    </source>
</reference>